<evidence type="ECO:0000313" key="1">
    <source>
        <dbReference type="EMBL" id="XBS52424.1"/>
    </source>
</evidence>
<organism evidence="1">
    <name type="scientific">Lacrimispora sp. BS-2</name>
    <dbReference type="NCBI Taxonomy" id="3151850"/>
    <lineage>
        <taxon>Bacteria</taxon>
        <taxon>Bacillati</taxon>
        <taxon>Bacillota</taxon>
        <taxon>Clostridia</taxon>
        <taxon>Lachnospirales</taxon>
        <taxon>Lachnospiraceae</taxon>
        <taxon>Lacrimispora</taxon>
    </lineage>
</organism>
<dbReference type="RefSeq" id="WP_349943912.1">
    <property type="nucleotide sequence ID" value="NZ_CP157940.1"/>
</dbReference>
<accession>A0AAU7PJR2</accession>
<gene>
    <name evidence="1" type="ORF">ABFV83_11280</name>
</gene>
<protein>
    <submittedName>
        <fullName evidence="1">Uncharacterized protein</fullName>
    </submittedName>
</protein>
<dbReference type="EMBL" id="CP157940">
    <property type="protein sequence ID" value="XBS52424.1"/>
    <property type="molecule type" value="Genomic_DNA"/>
</dbReference>
<dbReference type="AlphaFoldDB" id="A0AAU7PJR2"/>
<name>A0AAU7PJR2_9FIRM</name>
<reference evidence="1" key="1">
    <citation type="submission" date="2024-06" db="EMBL/GenBank/DDBJ databases">
        <title>Lacrimispora cavernae sp. nov., a novel anaerobe isolated from bat guano pile inside a cave.</title>
        <authorList>
            <person name="Miller S.L."/>
            <person name="Lu N."/>
            <person name="King J."/>
            <person name="Sankaranarayanan K."/>
            <person name="Lawson P.A."/>
        </authorList>
    </citation>
    <scope>NUCLEOTIDE SEQUENCE</scope>
    <source>
        <strain evidence="1">BS-2</strain>
    </source>
</reference>
<proteinExistence type="predicted"/>
<sequence>MLSMLLNKKTKIFLLVSSLVFTNTITFFSTKKMYISENVIPGYRVEFRGNYSDNTEKYMLLPSISNIGDIELGTKINATLSDVFVRWLPEKFKYPDLTYLDITLSTNRFFSSQIVYTFTGRRTENMYICNTINMKTGDIAYLDDLIEVDEEFAKMILTEGISKVEFDWNSGEYNVDYPHLSDENYADVLEKLRMCSDPFNEDNWIYKPTFYLQNNRLYLLNIFNDESKCYIELDKIQDKLKVDKW</sequence>